<reference evidence="2 3" key="1">
    <citation type="submission" date="2008-07" db="EMBL/GenBank/DDBJ databases">
        <authorList>
            <person name="El-Sayed N."/>
            <person name="Caler E."/>
            <person name="Inman J."/>
            <person name="Amedeo P."/>
            <person name="Hass B."/>
            <person name="Wortman J."/>
        </authorList>
    </citation>
    <scope>NUCLEOTIDE SEQUENCE [LARGE SCALE GENOMIC DNA]</scope>
    <source>
        <strain evidence="3">ATCC 50983 / TXsc</strain>
    </source>
</reference>
<proteinExistence type="predicted"/>
<protein>
    <submittedName>
        <fullName evidence="2">Uncharacterized protein</fullName>
    </submittedName>
</protein>
<gene>
    <name evidence="2" type="ORF">Pmar_PMAR006524</name>
</gene>
<feature type="compositionally biased region" description="Pro residues" evidence="1">
    <location>
        <begin position="137"/>
        <end position="148"/>
    </location>
</feature>
<keyword evidence="3" id="KW-1185">Reference proteome</keyword>
<evidence type="ECO:0000313" key="2">
    <source>
        <dbReference type="EMBL" id="EEQ99852.1"/>
    </source>
</evidence>
<sequence length="148" mass="15069">GLSWSDRLLDTTEAALDVTEKAVGFILSDDNNPNTTPSSNTEGSKGAIEGANTVPIAAEGKSHEVTVEGEGHSLSEPAAASALSVEEFTSSDEDIRSRFLSASSSVSSSSSRTSSSSLSLSPNPLASLQPCVIPSLSGPPPALLPGQR</sequence>
<feature type="non-terminal residue" evidence="2">
    <location>
        <position position="148"/>
    </location>
</feature>
<feature type="compositionally biased region" description="Low complexity" evidence="1">
    <location>
        <begin position="98"/>
        <end position="121"/>
    </location>
</feature>
<dbReference type="InParanoid" id="C5LTP0"/>
<name>C5LTP0_PERM5</name>
<feature type="compositionally biased region" description="Low complexity" evidence="1">
    <location>
        <begin position="28"/>
        <end position="41"/>
    </location>
</feature>
<dbReference type="AlphaFoldDB" id="C5LTP0"/>
<dbReference type="EMBL" id="GG685402">
    <property type="protein sequence ID" value="EEQ99852.1"/>
    <property type="molecule type" value="Genomic_DNA"/>
</dbReference>
<accession>C5LTP0</accession>
<evidence type="ECO:0000256" key="1">
    <source>
        <dbReference type="SAM" id="MobiDB-lite"/>
    </source>
</evidence>
<feature type="compositionally biased region" description="Low complexity" evidence="1">
    <location>
        <begin position="74"/>
        <end position="87"/>
    </location>
</feature>
<dbReference type="GeneID" id="9051963"/>
<feature type="non-terminal residue" evidence="2">
    <location>
        <position position="1"/>
    </location>
</feature>
<dbReference type="RefSeq" id="XP_002767135.1">
    <property type="nucleotide sequence ID" value="XM_002767089.1"/>
</dbReference>
<evidence type="ECO:0000313" key="3">
    <source>
        <dbReference type="Proteomes" id="UP000007800"/>
    </source>
</evidence>
<feature type="region of interest" description="Disordered" evidence="1">
    <location>
        <begin position="27"/>
        <end position="148"/>
    </location>
</feature>
<dbReference type="Proteomes" id="UP000007800">
    <property type="component" value="Unassembled WGS sequence"/>
</dbReference>
<organism evidence="3">
    <name type="scientific">Perkinsus marinus (strain ATCC 50983 / TXsc)</name>
    <dbReference type="NCBI Taxonomy" id="423536"/>
    <lineage>
        <taxon>Eukaryota</taxon>
        <taxon>Sar</taxon>
        <taxon>Alveolata</taxon>
        <taxon>Perkinsozoa</taxon>
        <taxon>Perkinsea</taxon>
        <taxon>Perkinsida</taxon>
        <taxon>Perkinsidae</taxon>
        <taxon>Perkinsus</taxon>
    </lineage>
</organism>
<feature type="compositionally biased region" description="Basic and acidic residues" evidence="1">
    <location>
        <begin position="60"/>
        <end position="73"/>
    </location>
</feature>